<dbReference type="EMBL" id="FN392320">
    <property type="protein sequence ID" value="CAY69079.1"/>
    <property type="molecule type" value="Genomic_DNA"/>
</dbReference>
<dbReference type="GeneID" id="8198919"/>
<dbReference type="KEGG" id="ppa:PAS_chr2-1_0452"/>
<feature type="coiled-coil region" evidence="3">
    <location>
        <begin position="333"/>
        <end position="360"/>
    </location>
</feature>
<dbReference type="HOGENOM" id="CLU_727828_0_0_1"/>
<accession>C4R0Q5</accession>
<dbReference type="InterPro" id="IPR021622">
    <property type="entry name" value="Afadin/alpha-actinin-bd"/>
</dbReference>
<dbReference type="OrthoDB" id="312015at2759"/>
<dbReference type="Proteomes" id="UP000000314">
    <property type="component" value="Chromosome 2"/>
</dbReference>
<gene>
    <name evidence="4" type="ordered locus">PAS_chr2-1_0452</name>
</gene>
<proteinExistence type="inferred from homology"/>
<reference evidence="4 5" key="1">
    <citation type="journal article" date="2009" name="Nat. Biotechnol.">
        <title>Genome sequence of the recombinant protein production host Pichia pastoris.</title>
        <authorList>
            <person name="De Schutter K."/>
            <person name="Lin Y.C."/>
            <person name="Tiels P."/>
            <person name="Van Hecke A."/>
            <person name="Glinka S."/>
            <person name="Weber-Lehmann J."/>
            <person name="Rouze P."/>
            <person name="Van de Peer Y."/>
            <person name="Callewaert N."/>
        </authorList>
    </citation>
    <scope>NUCLEOTIDE SEQUENCE [LARGE SCALE GENOMIC DNA]</scope>
    <source>
        <strain evidence="5">GS115 / ATCC 20864</strain>
    </source>
</reference>
<evidence type="ECO:0000313" key="4">
    <source>
        <dbReference type="EMBL" id="CAY69079.1"/>
    </source>
</evidence>
<sequence length="380" mass="43850">MSGLSVYKELNQSLINRGYLSEGVIFEDENTVRNQKVAQVIERLLDSIDNNRTIRDDLLLREKDHLQVIDSLKTDQSLLKKRISTLEAKSTSQERHINQLTAQIDELTSSVQTNIKQHNKTKSQLQTVLQSSNAEFRRKDLQIDQLQEKLVAKQLGIKGKVFSLYSLPIMPDDQPKKRQKIAESSTETQKLTPVERFPVAQKETMTLLSDLYDIIYSLIQDNNSKTRYLTIYNNFIKNLVRFISKIANYDGKISYDLREEYAQLTSMEINSPPGSASTVHETKEELVKSLQLSKTESENILRQFSSQMNELYNSLGNAFELNELSADSEVASRNGLKQQLHERETQIESLRKELESVTHNWKAAIETMEKWKKYRTKKGI</sequence>
<evidence type="ECO:0000313" key="5">
    <source>
        <dbReference type="Proteomes" id="UP000000314"/>
    </source>
</evidence>
<evidence type="ECO:0000256" key="1">
    <source>
        <dbReference type="ARBA" id="ARBA00009291"/>
    </source>
</evidence>
<evidence type="ECO:0000256" key="2">
    <source>
        <dbReference type="ARBA" id="ARBA00023054"/>
    </source>
</evidence>
<evidence type="ECO:0000256" key="3">
    <source>
        <dbReference type="SAM" id="Coils"/>
    </source>
</evidence>
<protein>
    <submittedName>
        <fullName evidence="4">Uncharacterized protein</fullName>
    </submittedName>
</protein>
<dbReference type="Pfam" id="PF11559">
    <property type="entry name" value="ADIP"/>
    <property type="match status" value="1"/>
</dbReference>
<dbReference type="RefSeq" id="XP_002491359.1">
    <property type="nucleotide sequence ID" value="XM_002491314.1"/>
</dbReference>
<keyword evidence="5" id="KW-1185">Reference proteome</keyword>
<feature type="coiled-coil region" evidence="3">
    <location>
        <begin position="69"/>
        <end position="103"/>
    </location>
</feature>
<dbReference type="SMR" id="C4R0Q5"/>
<keyword evidence="2 3" id="KW-0175">Coiled coil</keyword>
<name>C4R0Q5_KOMPG</name>
<dbReference type="InParanoid" id="C4R0Q5"/>
<organism evidence="4 5">
    <name type="scientific">Komagataella phaffii (strain GS115 / ATCC 20864)</name>
    <name type="common">Yeast</name>
    <name type="synonym">Pichia pastoris</name>
    <dbReference type="NCBI Taxonomy" id="644223"/>
    <lineage>
        <taxon>Eukaryota</taxon>
        <taxon>Fungi</taxon>
        <taxon>Dikarya</taxon>
        <taxon>Ascomycota</taxon>
        <taxon>Saccharomycotina</taxon>
        <taxon>Pichiomycetes</taxon>
        <taxon>Pichiales</taxon>
        <taxon>Pichiaceae</taxon>
        <taxon>Komagataella</taxon>
    </lineage>
</organism>
<dbReference type="AlphaFoldDB" id="C4R0Q5"/>
<comment type="similarity">
    <text evidence="1">Belongs to the ADIP family.</text>
</comment>